<proteinExistence type="predicted"/>
<comment type="caution">
    <text evidence="2">The sequence shown here is derived from an EMBL/GenBank/DDBJ whole genome shotgun (WGS) entry which is preliminary data.</text>
</comment>
<evidence type="ECO:0000313" key="2">
    <source>
        <dbReference type="EMBL" id="TNN30559.1"/>
    </source>
</evidence>
<dbReference type="Proteomes" id="UP000314294">
    <property type="component" value="Unassembled WGS sequence"/>
</dbReference>
<dbReference type="EMBL" id="SRLO01004359">
    <property type="protein sequence ID" value="TNN30559.1"/>
    <property type="molecule type" value="Genomic_DNA"/>
</dbReference>
<keyword evidence="3" id="KW-1185">Reference proteome</keyword>
<organism evidence="2 3">
    <name type="scientific">Liparis tanakae</name>
    <name type="common">Tanaka's snailfish</name>
    <dbReference type="NCBI Taxonomy" id="230148"/>
    <lineage>
        <taxon>Eukaryota</taxon>
        <taxon>Metazoa</taxon>
        <taxon>Chordata</taxon>
        <taxon>Craniata</taxon>
        <taxon>Vertebrata</taxon>
        <taxon>Euteleostomi</taxon>
        <taxon>Actinopterygii</taxon>
        <taxon>Neopterygii</taxon>
        <taxon>Teleostei</taxon>
        <taxon>Neoteleostei</taxon>
        <taxon>Acanthomorphata</taxon>
        <taxon>Eupercaria</taxon>
        <taxon>Perciformes</taxon>
        <taxon>Cottioidei</taxon>
        <taxon>Cottales</taxon>
        <taxon>Liparidae</taxon>
        <taxon>Liparis</taxon>
    </lineage>
</organism>
<dbReference type="AlphaFoldDB" id="A0A4Z2EP64"/>
<evidence type="ECO:0000313" key="3">
    <source>
        <dbReference type="Proteomes" id="UP000314294"/>
    </source>
</evidence>
<reference evidence="2 3" key="1">
    <citation type="submission" date="2019-03" db="EMBL/GenBank/DDBJ databases">
        <title>First draft genome of Liparis tanakae, snailfish: a comprehensive survey of snailfish specific genes.</title>
        <authorList>
            <person name="Kim W."/>
            <person name="Song I."/>
            <person name="Jeong J.-H."/>
            <person name="Kim D."/>
            <person name="Kim S."/>
            <person name="Ryu S."/>
            <person name="Song J.Y."/>
            <person name="Lee S.K."/>
        </authorList>
    </citation>
    <scope>NUCLEOTIDE SEQUENCE [LARGE SCALE GENOMIC DNA]</scope>
    <source>
        <tissue evidence="2">Muscle</tissue>
    </source>
</reference>
<feature type="region of interest" description="Disordered" evidence="1">
    <location>
        <begin position="1"/>
        <end position="27"/>
    </location>
</feature>
<sequence>MKVEEEEEEESRNTAELKLRSASSSPPACRGLYGPWAGTPLLHGNPLMLRLHEAELCDESWVKEELHE</sequence>
<protein>
    <submittedName>
        <fullName evidence="2">Uncharacterized protein</fullName>
    </submittedName>
</protein>
<gene>
    <name evidence="2" type="ORF">EYF80_059288</name>
</gene>
<feature type="compositionally biased region" description="Acidic residues" evidence="1">
    <location>
        <begin position="1"/>
        <end position="10"/>
    </location>
</feature>
<name>A0A4Z2EP64_9TELE</name>
<accession>A0A4Z2EP64</accession>
<evidence type="ECO:0000256" key="1">
    <source>
        <dbReference type="SAM" id="MobiDB-lite"/>
    </source>
</evidence>